<accession>A0A3R7QN20</accession>
<dbReference type="OrthoDB" id="10491997at2759"/>
<sequence>MRSKKISQTRNAQAGNRPAFLKTRLSKRNASERHMRAASRREAREIQEHSKNSPSGSAKCQGQGKRRQSVESTPPEMKQMKRKLTDDSFDCGNSDGKQKKNSPTKRPEEKATPSGNSSEPQPKGGQAQKRRKISSAEENLSSVETPVIAKNLRSRIRGNAAIEGSTPGKEAENSGSSLGGLPNSSKSGTKENDSQNKNSPGPKSTKKGKKRASNGGSPSDAKESVKMRKRDPKSASSENVSAPPEKNTGQNQGKSTPAAGDPKKEATFKYTREGKGDSSDMGDSDTASSSMLERSGAVDKSVSRSSVVTKCSQLPGQPSASTSSQRRPPLLETPPTPAEEKFTLKKIVLVFDQQDSMLSNLHLHHTSHNNRLYKQDIGCSNMYEQDAHHNIYKHDTSSNNLIYKQCASHNGNFCKPDKAINIYK</sequence>
<comment type="caution">
    <text evidence="2">The sequence shown here is derived from an EMBL/GenBank/DDBJ whole genome shotgun (WGS) entry which is preliminary data.</text>
</comment>
<dbReference type="Proteomes" id="UP000283509">
    <property type="component" value="Unassembled WGS sequence"/>
</dbReference>
<evidence type="ECO:0000313" key="3">
    <source>
        <dbReference type="Proteomes" id="UP000283509"/>
    </source>
</evidence>
<feature type="compositionally biased region" description="Basic and acidic residues" evidence="1">
    <location>
        <begin position="261"/>
        <end position="278"/>
    </location>
</feature>
<feature type="compositionally biased region" description="Low complexity" evidence="1">
    <location>
        <begin position="279"/>
        <end position="291"/>
    </location>
</feature>
<evidence type="ECO:0000256" key="1">
    <source>
        <dbReference type="SAM" id="MobiDB-lite"/>
    </source>
</evidence>
<feature type="compositionally biased region" description="Low complexity" evidence="1">
    <location>
        <begin position="173"/>
        <end position="187"/>
    </location>
</feature>
<dbReference type="AlphaFoldDB" id="A0A3R7QN20"/>
<feature type="compositionally biased region" description="Polar residues" evidence="1">
    <location>
        <begin position="303"/>
        <end position="326"/>
    </location>
</feature>
<reference evidence="2 3" key="2">
    <citation type="submission" date="2019-01" db="EMBL/GenBank/DDBJ databases">
        <title>The decoding of complex shrimp genome reveals the adaptation for benthos swimmer, frequently molting mechanism and breeding impact on genome.</title>
        <authorList>
            <person name="Sun Y."/>
            <person name="Gao Y."/>
            <person name="Yu Y."/>
        </authorList>
    </citation>
    <scope>NUCLEOTIDE SEQUENCE [LARGE SCALE GENOMIC DNA]</scope>
    <source>
        <tissue evidence="2">Muscle</tissue>
    </source>
</reference>
<feature type="compositionally biased region" description="Basic and acidic residues" evidence="1">
    <location>
        <begin position="29"/>
        <end position="51"/>
    </location>
</feature>
<feature type="region of interest" description="Disordered" evidence="1">
    <location>
        <begin position="1"/>
        <end position="339"/>
    </location>
</feature>
<name>A0A3R7QN20_PENVA</name>
<dbReference type="EMBL" id="QCYY01002118">
    <property type="protein sequence ID" value="ROT72705.1"/>
    <property type="molecule type" value="Genomic_DNA"/>
</dbReference>
<organism evidence="2 3">
    <name type="scientific">Penaeus vannamei</name>
    <name type="common">Whiteleg shrimp</name>
    <name type="synonym">Litopenaeus vannamei</name>
    <dbReference type="NCBI Taxonomy" id="6689"/>
    <lineage>
        <taxon>Eukaryota</taxon>
        <taxon>Metazoa</taxon>
        <taxon>Ecdysozoa</taxon>
        <taxon>Arthropoda</taxon>
        <taxon>Crustacea</taxon>
        <taxon>Multicrustacea</taxon>
        <taxon>Malacostraca</taxon>
        <taxon>Eumalacostraca</taxon>
        <taxon>Eucarida</taxon>
        <taxon>Decapoda</taxon>
        <taxon>Dendrobranchiata</taxon>
        <taxon>Penaeoidea</taxon>
        <taxon>Penaeidae</taxon>
        <taxon>Penaeus</taxon>
    </lineage>
</organism>
<evidence type="ECO:0000313" key="2">
    <source>
        <dbReference type="EMBL" id="ROT72705.1"/>
    </source>
</evidence>
<keyword evidence="3" id="KW-1185">Reference proteome</keyword>
<protein>
    <submittedName>
        <fullName evidence="2">Uncharacterized protein</fullName>
    </submittedName>
</protein>
<proteinExistence type="predicted"/>
<reference evidence="2 3" key="1">
    <citation type="submission" date="2018-04" db="EMBL/GenBank/DDBJ databases">
        <authorList>
            <person name="Zhang X."/>
            <person name="Yuan J."/>
            <person name="Li F."/>
            <person name="Xiang J."/>
        </authorList>
    </citation>
    <scope>NUCLEOTIDE SEQUENCE [LARGE SCALE GENOMIC DNA]</scope>
    <source>
        <tissue evidence="2">Muscle</tissue>
    </source>
</reference>
<gene>
    <name evidence="2" type="ORF">C7M84_008885</name>
</gene>